<evidence type="ECO:0000256" key="1">
    <source>
        <dbReference type="SAM" id="SignalP"/>
    </source>
</evidence>
<name>A0ABS9SDU9_9BACT</name>
<gene>
    <name evidence="2" type="ORF">MKP09_00495</name>
</gene>
<organism evidence="2 3">
    <name type="scientific">Niabella ginsengisoli</name>
    <dbReference type="NCBI Taxonomy" id="522298"/>
    <lineage>
        <taxon>Bacteria</taxon>
        <taxon>Pseudomonadati</taxon>
        <taxon>Bacteroidota</taxon>
        <taxon>Chitinophagia</taxon>
        <taxon>Chitinophagales</taxon>
        <taxon>Chitinophagaceae</taxon>
        <taxon>Niabella</taxon>
    </lineage>
</organism>
<dbReference type="EMBL" id="JAKWBL010000001">
    <property type="protein sequence ID" value="MCH5596511.1"/>
    <property type="molecule type" value="Genomic_DNA"/>
</dbReference>
<accession>A0ABS9SDU9</accession>
<dbReference type="RefSeq" id="WP_240825486.1">
    <property type="nucleotide sequence ID" value="NZ_JAKWBL010000001.1"/>
</dbReference>
<evidence type="ECO:0000313" key="2">
    <source>
        <dbReference type="EMBL" id="MCH5596511.1"/>
    </source>
</evidence>
<dbReference type="Proteomes" id="UP001202248">
    <property type="component" value="Unassembled WGS sequence"/>
</dbReference>
<evidence type="ECO:0008006" key="4">
    <source>
        <dbReference type="Google" id="ProtNLM"/>
    </source>
</evidence>
<protein>
    <recommendedName>
        <fullName evidence="4">Aminopeptidase</fullName>
    </recommendedName>
</protein>
<evidence type="ECO:0000313" key="3">
    <source>
        <dbReference type="Proteomes" id="UP001202248"/>
    </source>
</evidence>
<proteinExistence type="predicted"/>
<feature type="chain" id="PRO_5047370922" description="Aminopeptidase" evidence="1">
    <location>
        <begin position="20"/>
        <end position="244"/>
    </location>
</feature>
<comment type="caution">
    <text evidence="2">The sequence shown here is derived from an EMBL/GenBank/DDBJ whole genome shotgun (WGS) entry which is preliminary data.</text>
</comment>
<keyword evidence="1" id="KW-0732">Signal</keyword>
<sequence>MSKLSLFIISIFCCSVSIAQDIQNNPTSNHGNKFEQLGTILPTANEYRTASGAPGPKYWQQRCDYTIKCELDEKNNVLTGSETLNYFNNSPDVLTYIWFQLDENEHSNINNANYQNASRMPQTMTDNMLKGLKEESGEIDNGNGIKIKKLTDANGAALKYTINKTMMRVDLPAPLKPGQKYILKIDWSYKVTDRMKYGGAEVMNILKKMEIICTQWRSGIRACVFTATFRDGKITNLPDAENLH</sequence>
<feature type="signal peptide" evidence="1">
    <location>
        <begin position="1"/>
        <end position="19"/>
    </location>
</feature>
<reference evidence="2 3" key="1">
    <citation type="submission" date="2022-02" db="EMBL/GenBank/DDBJ databases">
        <authorList>
            <person name="Min J."/>
        </authorList>
    </citation>
    <scope>NUCLEOTIDE SEQUENCE [LARGE SCALE GENOMIC DNA]</scope>
    <source>
        <strain evidence="2 3">GR10-1</strain>
    </source>
</reference>
<keyword evidence="3" id="KW-1185">Reference proteome</keyword>